<evidence type="ECO:0000313" key="2">
    <source>
        <dbReference type="Proteomes" id="UP000822688"/>
    </source>
</evidence>
<gene>
    <name evidence="1" type="ORF">KC19_6G169800</name>
</gene>
<keyword evidence="2" id="KW-1185">Reference proteome</keyword>
<sequence length="126" mass="14408">MWFREKRTFTCLGSRLPVLQMRNLLQLGVNVSGFGCFGSGSGVGMPPTWWCGFLDHDMDHGYPLWSLGPSWRVKANLHNQLICLPTAAQCVDFGDSFGGWNSMILNVEPQLSLTYFKECWEPFWRQ</sequence>
<reference evidence="1 2" key="1">
    <citation type="submission" date="2020-06" db="EMBL/GenBank/DDBJ databases">
        <title>WGS assembly of Ceratodon purpureus strain R40.</title>
        <authorList>
            <person name="Carey S.B."/>
            <person name="Jenkins J."/>
            <person name="Shu S."/>
            <person name="Lovell J.T."/>
            <person name="Sreedasyam A."/>
            <person name="Maumus F."/>
            <person name="Tiley G.P."/>
            <person name="Fernandez-Pozo N."/>
            <person name="Barry K."/>
            <person name="Chen C."/>
            <person name="Wang M."/>
            <person name="Lipzen A."/>
            <person name="Daum C."/>
            <person name="Saski C.A."/>
            <person name="Payton A.C."/>
            <person name="Mcbreen J.C."/>
            <person name="Conrad R.E."/>
            <person name="Kollar L.M."/>
            <person name="Olsson S."/>
            <person name="Huttunen S."/>
            <person name="Landis J.B."/>
            <person name="Wickett N.J."/>
            <person name="Johnson M.G."/>
            <person name="Rensing S.A."/>
            <person name="Grimwood J."/>
            <person name="Schmutz J."/>
            <person name="Mcdaniel S.F."/>
        </authorList>
    </citation>
    <scope>NUCLEOTIDE SEQUENCE [LARGE SCALE GENOMIC DNA]</scope>
    <source>
        <strain evidence="1 2">R40</strain>
    </source>
</reference>
<comment type="caution">
    <text evidence="1">The sequence shown here is derived from an EMBL/GenBank/DDBJ whole genome shotgun (WGS) entry which is preliminary data.</text>
</comment>
<dbReference type="Proteomes" id="UP000822688">
    <property type="component" value="Chromosome 6"/>
</dbReference>
<dbReference type="EMBL" id="CM026427">
    <property type="protein sequence ID" value="KAG0570548.1"/>
    <property type="molecule type" value="Genomic_DNA"/>
</dbReference>
<protein>
    <submittedName>
        <fullName evidence="1">Uncharacterized protein</fullName>
    </submittedName>
</protein>
<evidence type="ECO:0000313" key="1">
    <source>
        <dbReference type="EMBL" id="KAG0570548.1"/>
    </source>
</evidence>
<proteinExistence type="predicted"/>
<dbReference type="AlphaFoldDB" id="A0A8T0HI33"/>
<accession>A0A8T0HI33</accession>
<name>A0A8T0HI33_CERPU</name>
<organism evidence="1 2">
    <name type="scientific">Ceratodon purpureus</name>
    <name type="common">Fire moss</name>
    <name type="synonym">Dicranum purpureum</name>
    <dbReference type="NCBI Taxonomy" id="3225"/>
    <lineage>
        <taxon>Eukaryota</taxon>
        <taxon>Viridiplantae</taxon>
        <taxon>Streptophyta</taxon>
        <taxon>Embryophyta</taxon>
        <taxon>Bryophyta</taxon>
        <taxon>Bryophytina</taxon>
        <taxon>Bryopsida</taxon>
        <taxon>Dicranidae</taxon>
        <taxon>Pseudoditrichales</taxon>
        <taxon>Ditrichaceae</taxon>
        <taxon>Ceratodon</taxon>
    </lineage>
</organism>